<reference evidence="2" key="3">
    <citation type="submission" date="2016-06" db="UniProtKB">
        <authorList>
            <consortium name="WormBaseParasite"/>
        </authorList>
    </citation>
    <scope>IDENTIFICATION</scope>
</reference>
<dbReference type="WBParaSite" id="GPLIN_000316100">
    <property type="protein sequence ID" value="GPLIN_000316100"/>
    <property type="gene ID" value="GPLIN_000316100"/>
</dbReference>
<keyword evidence="1" id="KW-1185">Reference proteome</keyword>
<evidence type="ECO:0000313" key="1">
    <source>
        <dbReference type="Proteomes" id="UP000050741"/>
    </source>
</evidence>
<sequence length="143" mass="15457">MPCPSACTGFPLPPPGSVRTPRLVLSARQSIQTGGHCPLRGVAHWRASLVAGIDVEHELLQIVLLVLSRTRLILAGPFFFVSVHPLDYSLNFFFGGSRLCPCLVLRGSSFLPWTSVALSLRGVKPPLRGSYFIKGSSAVCSRI</sequence>
<name>A0A183BRC5_GLOPA</name>
<dbReference type="Proteomes" id="UP000050741">
    <property type="component" value="Unassembled WGS sequence"/>
</dbReference>
<evidence type="ECO:0000313" key="2">
    <source>
        <dbReference type="WBParaSite" id="GPLIN_000316100"/>
    </source>
</evidence>
<protein>
    <submittedName>
        <fullName evidence="2">Uncharacterized protein</fullName>
    </submittedName>
</protein>
<dbReference type="AlphaFoldDB" id="A0A183BRC5"/>
<proteinExistence type="predicted"/>
<organism evidence="1 2">
    <name type="scientific">Globodera pallida</name>
    <name type="common">Potato cyst nematode worm</name>
    <name type="synonym">Heterodera pallida</name>
    <dbReference type="NCBI Taxonomy" id="36090"/>
    <lineage>
        <taxon>Eukaryota</taxon>
        <taxon>Metazoa</taxon>
        <taxon>Ecdysozoa</taxon>
        <taxon>Nematoda</taxon>
        <taxon>Chromadorea</taxon>
        <taxon>Rhabditida</taxon>
        <taxon>Tylenchina</taxon>
        <taxon>Tylenchomorpha</taxon>
        <taxon>Tylenchoidea</taxon>
        <taxon>Heteroderidae</taxon>
        <taxon>Heteroderinae</taxon>
        <taxon>Globodera</taxon>
    </lineage>
</organism>
<reference evidence="1" key="1">
    <citation type="submission" date="2013-12" db="EMBL/GenBank/DDBJ databases">
        <authorList>
            <person name="Aslett M."/>
        </authorList>
    </citation>
    <scope>NUCLEOTIDE SEQUENCE [LARGE SCALE GENOMIC DNA]</scope>
    <source>
        <strain evidence="1">Lindley</strain>
    </source>
</reference>
<reference evidence="1" key="2">
    <citation type="submission" date="2014-05" db="EMBL/GenBank/DDBJ databases">
        <title>The genome and life-stage specific transcriptomes of Globodera pallida elucidate key aspects of plant parasitism by a cyst nematode.</title>
        <authorList>
            <person name="Cotton J.A."/>
            <person name="Lilley C.J."/>
            <person name="Jones L.M."/>
            <person name="Kikuchi T."/>
            <person name="Reid A.J."/>
            <person name="Thorpe P."/>
            <person name="Tsai I.J."/>
            <person name="Beasley H."/>
            <person name="Blok V."/>
            <person name="Cock P.J.A."/>
            <person name="Van den Akker S.E."/>
            <person name="Holroyd N."/>
            <person name="Hunt M."/>
            <person name="Mantelin S."/>
            <person name="Naghra H."/>
            <person name="Pain A."/>
            <person name="Palomares-Rius J.E."/>
            <person name="Zarowiecki M."/>
            <person name="Berriman M."/>
            <person name="Jones J.T."/>
            <person name="Urwin P.E."/>
        </authorList>
    </citation>
    <scope>NUCLEOTIDE SEQUENCE [LARGE SCALE GENOMIC DNA]</scope>
    <source>
        <strain evidence="1">Lindley</strain>
    </source>
</reference>
<accession>A0A183BRC5</accession>